<feature type="transmembrane region" description="Helical" evidence="1">
    <location>
        <begin position="238"/>
        <end position="262"/>
    </location>
</feature>
<organism evidence="4 5">
    <name type="scientific">Ornithinibacillus caprae</name>
    <dbReference type="NCBI Taxonomy" id="2678566"/>
    <lineage>
        <taxon>Bacteria</taxon>
        <taxon>Bacillati</taxon>
        <taxon>Bacillota</taxon>
        <taxon>Bacilli</taxon>
        <taxon>Bacillales</taxon>
        <taxon>Bacillaceae</taxon>
        <taxon>Ornithinibacillus</taxon>
    </lineage>
</organism>
<dbReference type="InterPro" id="IPR012867">
    <property type="entry name" value="DUF1648"/>
</dbReference>
<dbReference type="EMBL" id="WOCA01000005">
    <property type="protein sequence ID" value="MUK88334.1"/>
    <property type="molecule type" value="Genomic_DNA"/>
</dbReference>
<dbReference type="InterPro" id="IPR014574">
    <property type="entry name" value="UCP032908"/>
</dbReference>
<keyword evidence="5" id="KW-1185">Reference proteome</keyword>
<feature type="transmembrane region" description="Helical" evidence="1">
    <location>
        <begin position="54"/>
        <end position="76"/>
    </location>
</feature>
<feature type="transmembrane region" description="Helical" evidence="1">
    <location>
        <begin position="6"/>
        <end position="26"/>
    </location>
</feature>
<protein>
    <submittedName>
        <fullName evidence="4">DUF1648 domain-containing protein</fullName>
    </submittedName>
</protein>
<feature type="transmembrane region" description="Helical" evidence="1">
    <location>
        <begin position="268"/>
        <end position="289"/>
    </location>
</feature>
<keyword evidence="1" id="KW-1133">Transmembrane helix</keyword>
<feature type="transmembrane region" description="Helical" evidence="1">
    <location>
        <begin position="346"/>
        <end position="369"/>
    </location>
</feature>
<feature type="domain" description="DUF1648" evidence="2">
    <location>
        <begin position="150"/>
        <end position="198"/>
    </location>
</feature>
<dbReference type="Pfam" id="PF19124">
    <property type="entry name" value="DUF5808"/>
    <property type="match status" value="1"/>
</dbReference>
<dbReference type="PANTHER" id="PTHR37810">
    <property type="entry name" value="IMMUNITY PROTEIN SDPI"/>
    <property type="match status" value="1"/>
</dbReference>
<dbReference type="Proteomes" id="UP000469125">
    <property type="component" value="Unassembled WGS sequence"/>
</dbReference>
<feature type="domain" description="DUF5808" evidence="3">
    <location>
        <begin position="327"/>
        <end position="352"/>
    </location>
</feature>
<evidence type="ECO:0000313" key="5">
    <source>
        <dbReference type="Proteomes" id="UP000469125"/>
    </source>
</evidence>
<proteinExistence type="predicted"/>
<sequence>MNNTVLFLLVLVLLPVFISTMFIPYWTRKSESFGVSIPESLYSSKKLKQMRKEYVLQTGILSFITASSLVLLTAFFEITDDIVSIYFASLTLFYIVISFLIYLTFHRRMKQIKHEDSQYGSKQSQMLVIDTSFRQQKLTYSNLWFTISFLIAITTMLITLQNYHHIPKRIPMQYNFSGEVTNWTNKSYRSVLILPIMQVYLTLLFIFINKIIAKAKQQVSAVNPEDSKKRNIIFRRRWSAYLITTSIALTAMLSIIQLSFIYPINQQFMVVVPLVFSLVITLGAIWLSITTGQGGSRVITHDKDEAEKRINRDDDKYWKLGVFYFNKNDPSLFLEKRFGVGWTNNWANPLSWIIIIVIILLAAGIPFILST</sequence>
<feature type="transmembrane region" description="Helical" evidence="1">
    <location>
        <begin position="143"/>
        <end position="163"/>
    </location>
</feature>
<keyword evidence="1" id="KW-0812">Transmembrane</keyword>
<dbReference type="RefSeq" id="WP_155668325.1">
    <property type="nucleotide sequence ID" value="NZ_WOCA01000005.1"/>
</dbReference>
<dbReference type="GO" id="GO:0009636">
    <property type="term" value="P:response to toxic substance"/>
    <property type="evidence" value="ECO:0007669"/>
    <property type="project" value="TreeGrafter"/>
</dbReference>
<evidence type="ECO:0000259" key="2">
    <source>
        <dbReference type="Pfam" id="PF07853"/>
    </source>
</evidence>
<reference evidence="4 5" key="1">
    <citation type="submission" date="2019-11" db="EMBL/GenBank/DDBJ databases">
        <authorList>
            <person name="Li X."/>
        </authorList>
    </citation>
    <scope>NUCLEOTIDE SEQUENCE [LARGE SCALE GENOMIC DNA]</scope>
    <source>
        <strain evidence="4 5">L9</strain>
    </source>
</reference>
<dbReference type="Pfam" id="PF07853">
    <property type="entry name" value="DUF1648"/>
    <property type="match status" value="1"/>
</dbReference>
<dbReference type="AlphaFoldDB" id="A0A6N8FJ66"/>
<gene>
    <name evidence="4" type="ORF">GMD78_08025</name>
</gene>
<dbReference type="PIRSF" id="PIRSF032908">
    <property type="entry name" value="UCP032908"/>
    <property type="match status" value="1"/>
</dbReference>
<dbReference type="PANTHER" id="PTHR37810:SF9">
    <property type="entry name" value="MEMBRANE PROTEIN"/>
    <property type="match status" value="1"/>
</dbReference>
<dbReference type="InterPro" id="IPR043831">
    <property type="entry name" value="DUF5808"/>
</dbReference>
<evidence type="ECO:0000256" key="1">
    <source>
        <dbReference type="SAM" id="Phobius"/>
    </source>
</evidence>
<feature type="transmembrane region" description="Helical" evidence="1">
    <location>
        <begin position="82"/>
        <end position="105"/>
    </location>
</feature>
<evidence type="ECO:0000313" key="4">
    <source>
        <dbReference type="EMBL" id="MUK88334.1"/>
    </source>
</evidence>
<feature type="transmembrane region" description="Helical" evidence="1">
    <location>
        <begin position="188"/>
        <end position="208"/>
    </location>
</feature>
<comment type="caution">
    <text evidence="4">The sequence shown here is derived from an EMBL/GenBank/DDBJ whole genome shotgun (WGS) entry which is preliminary data.</text>
</comment>
<name>A0A6N8FJ66_9BACI</name>
<accession>A0A6N8FJ66</accession>
<keyword evidence="1" id="KW-0472">Membrane</keyword>
<evidence type="ECO:0000259" key="3">
    <source>
        <dbReference type="Pfam" id="PF19124"/>
    </source>
</evidence>